<dbReference type="EMBL" id="GBRH01220535">
    <property type="protein sequence ID" value="JAD77360.1"/>
    <property type="molecule type" value="Transcribed_RNA"/>
</dbReference>
<organism evidence="1">
    <name type="scientific">Arundo donax</name>
    <name type="common">Giant reed</name>
    <name type="synonym">Donax arundinaceus</name>
    <dbReference type="NCBI Taxonomy" id="35708"/>
    <lineage>
        <taxon>Eukaryota</taxon>
        <taxon>Viridiplantae</taxon>
        <taxon>Streptophyta</taxon>
        <taxon>Embryophyta</taxon>
        <taxon>Tracheophyta</taxon>
        <taxon>Spermatophyta</taxon>
        <taxon>Magnoliopsida</taxon>
        <taxon>Liliopsida</taxon>
        <taxon>Poales</taxon>
        <taxon>Poaceae</taxon>
        <taxon>PACMAD clade</taxon>
        <taxon>Arundinoideae</taxon>
        <taxon>Arundineae</taxon>
        <taxon>Arundo</taxon>
    </lineage>
</organism>
<protein>
    <submittedName>
        <fullName evidence="1">Uncharacterized protein</fullName>
    </submittedName>
</protein>
<reference evidence="1" key="2">
    <citation type="journal article" date="2015" name="Data Brief">
        <title>Shoot transcriptome of the giant reed, Arundo donax.</title>
        <authorList>
            <person name="Barrero R.A."/>
            <person name="Guerrero F.D."/>
            <person name="Moolhuijzen P."/>
            <person name="Goolsby J.A."/>
            <person name="Tidwell J."/>
            <person name="Bellgard S.E."/>
            <person name="Bellgard M.I."/>
        </authorList>
    </citation>
    <scope>NUCLEOTIDE SEQUENCE</scope>
    <source>
        <tissue evidence="1">Shoot tissue taken approximately 20 cm above the soil surface</tissue>
    </source>
</reference>
<dbReference type="AlphaFoldDB" id="A0A0A9CVE3"/>
<name>A0A0A9CVE3_ARUDO</name>
<sequence>MRTLQLLELDFWWPWRDLFRLQPLEHDLGAVVPPAARLHWSWGWIWSKQWCVWRREQWGWIYEVSAEDWAKRFSVDPWWAACGGGGFLGEEDVDGGGQDCKMSEV</sequence>
<evidence type="ECO:0000313" key="1">
    <source>
        <dbReference type="EMBL" id="JAD77360.1"/>
    </source>
</evidence>
<reference evidence="1" key="1">
    <citation type="submission" date="2014-09" db="EMBL/GenBank/DDBJ databases">
        <authorList>
            <person name="Magalhaes I.L.F."/>
            <person name="Oliveira U."/>
            <person name="Santos F.R."/>
            <person name="Vidigal T.H.D.A."/>
            <person name="Brescovit A.D."/>
            <person name="Santos A.J."/>
        </authorList>
    </citation>
    <scope>NUCLEOTIDE SEQUENCE</scope>
    <source>
        <tissue evidence="1">Shoot tissue taken approximately 20 cm above the soil surface</tissue>
    </source>
</reference>
<proteinExistence type="predicted"/>
<accession>A0A0A9CVE3</accession>